<dbReference type="Proteomes" id="UP000280066">
    <property type="component" value="Unassembled WGS sequence"/>
</dbReference>
<organism evidence="1 2">
    <name type="scientific">Hymenobacter metallilatus</name>
    <dbReference type="NCBI Taxonomy" id="2493666"/>
    <lineage>
        <taxon>Bacteria</taxon>
        <taxon>Pseudomonadati</taxon>
        <taxon>Bacteroidota</taxon>
        <taxon>Cytophagia</taxon>
        <taxon>Cytophagales</taxon>
        <taxon>Hymenobacteraceae</taxon>
        <taxon>Hymenobacter</taxon>
    </lineage>
</organism>
<evidence type="ECO:0000313" key="1">
    <source>
        <dbReference type="EMBL" id="RSK37461.1"/>
    </source>
</evidence>
<evidence type="ECO:0000313" key="2">
    <source>
        <dbReference type="Proteomes" id="UP000280066"/>
    </source>
</evidence>
<protein>
    <submittedName>
        <fullName evidence="1">Uncharacterized protein</fullName>
    </submittedName>
</protein>
<accession>A0A428JTW1</accession>
<proteinExistence type="predicted"/>
<reference evidence="1 2" key="1">
    <citation type="submission" date="2018-12" db="EMBL/GenBank/DDBJ databases">
        <authorList>
            <person name="Feng G."/>
            <person name="Zhu H."/>
        </authorList>
    </citation>
    <scope>NUCLEOTIDE SEQUENCE [LARGE SCALE GENOMIC DNA]</scope>
    <source>
        <strain evidence="1 2">9PBR-2</strain>
    </source>
</reference>
<sequence>MRRLTTNRTFRKATYVDSAALQGEETIVRGSHTILQYSVKTNQPRVAHSMHVTSFWLTVPSINVLPIGTRITLPDSRITLRGYTFGGGMFGYDFPAVTGSVKRKASTPSSHTIRLRLRYLSRGNRKQRLNRRVTFLRDSTFFARKEQK</sequence>
<comment type="caution">
    <text evidence="1">The sequence shown here is derived from an EMBL/GenBank/DDBJ whole genome shotgun (WGS) entry which is preliminary data.</text>
</comment>
<keyword evidence="2" id="KW-1185">Reference proteome</keyword>
<dbReference type="EMBL" id="RWIS01000001">
    <property type="protein sequence ID" value="RSK37461.1"/>
    <property type="molecule type" value="Genomic_DNA"/>
</dbReference>
<dbReference type="AlphaFoldDB" id="A0A428JTW1"/>
<name>A0A428JTW1_9BACT</name>
<gene>
    <name evidence="1" type="ORF">EI290_02080</name>
</gene>